<sequence length="468" mass="52143">MINCRNLQQPGAKTIREGETKFHLRGDSVDNVRLLEMLLEGTEGEVSIDPNRAMIKLAETLLSGGRLRRDMDLAQVLFAQTPPTDQVPFLPMHRLMGAEETKACQEAFALVADSGQFTSGPHAPRLEEALCEFLGCRATILCSSGTDALIVVLHALGIGSGDEVIIPGNSFAATENAILAVGAVPVLGDVEEATFLLDASKLERVVTARTRLILPVHLYGQLADMPKIRRVSDSLGVRLLEDACQSLGATGMGRHSDAAVLSFNPFKNLGFCGKARAIVTQDPALETRCRMISYHGFELGKKNIKTEGFGFNARIDDLQAAIGWAKLPYLALNNFRRLFLAWRYLILLKDLVRSGKILAPSMVDRHVWHLFPVQILDRDRDQVRRDLLERHHVETEIYYPRLTHQQDTPLQKTYYSDTRCPVTEKLHQRLMNLPLYPGMTLGEQDRVVEAMEMVLAKPAPNREKARSS</sequence>
<evidence type="ECO:0000256" key="3">
    <source>
        <dbReference type="RuleBase" id="RU004508"/>
    </source>
</evidence>
<gene>
    <name evidence="4" type="primary">ntdA</name>
    <name evidence="4" type="ORF">METEAL_26040</name>
</gene>
<evidence type="ECO:0000256" key="1">
    <source>
        <dbReference type="ARBA" id="ARBA00022898"/>
    </source>
</evidence>
<proteinExistence type="inferred from homology"/>
<reference evidence="5" key="1">
    <citation type="journal article" date="2023" name="Int. J. Syst. Evol. Microbiol.">
        <title>Mesoterricola silvestris gen. nov., sp. nov., Mesoterricola sediminis sp. nov., Geothrix oryzae sp. nov., Geothrix edaphica sp. nov., Geothrix rubra sp. nov., and Geothrix limicola sp. nov., six novel members of Acidobacteriota isolated from soils.</title>
        <authorList>
            <person name="Itoh H."/>
            <person name="Sugisawa Y."/>
            <person name="Mise K."/>
            <person name="Xu Z."/>
            <person name="Kuniyasu M."/>
            <person name="Ushijima N."/>
            <person name="Kawano K."/>
            <person name="Kobayashi E."/>
            <person name="Shiratori Y."/>
            <person name="Masuda Y."/>
            <person name="Senoo K."/>
        </authorList>
    </citation>
    <scope>NUCLEOTIDE SEQUENCE [LARGE SCALE GENOMIC DNA]</scope>
    <source>
        <strain evidence="5">W79</strain>
    </source>
</reference>
<dbReference type="GO" id="GO:0008483">
    <property type="term" value="F:transaminase activity"/>
    <property type="evidence" value="ECO:0007669"/>
    <property type="project" value="UniProtKB-KW"/>
</dbReference>
<dbReference type="PANTHER" id="PTHR30244:SF36">
    <property type="entry name" value="3-OXO-GLUCOSE-6-PHOSPHATE:GLUTAMATE AMINOTRANSFERASE"/>
    <property type="match status" value="1"/>
</dbReference>
<dbReference type="RefSeq" id="WP_316412096.1">
    <property type="nucleotide sequence ID" value="NZ_AP027080.1"/>
</dbReference>
<keyword evidence="1 3" id="KW-0663">Pyridoxal phosphate</keyword>
<dbReference type="Gene3D" id="3.40.640.10">
    <property type="entry name" value="Type I PLP-dependent aspartate aminotransferase-like (Major domain)"/>
    <property type="match status" value="1"/>
</dbReference>
<dbReference type="Gene3D" id="3.90.1150.10">
    <property type="entry name" value="Aspartate Aminotransferase, domain 1"/>
    <property type="match status" value="1"/>
</dbReference>
<evidence type="ECO:0000313" key="4">
    <source>
        <dbReference type="EMBL" id="BDU73430.1"/>
    </source>
</evidence>
<keyword evidence="4" id="KW-0032">Aminotransferase</keyword>
<accession>A0AA48K9U2</accession>
<dbReference type="InterPro" id="IPR000653">
    <property type="entry name" value="DegT/StrS_aminotransferase"/>
</dbReference>
<comment type="similarity">
    <text evidence="2 3">Belongs to the DegT/DnrJ/EryC1 family.</text>
</comment>
<dbReference type="SUPFAM" id="SSF53383">
    <property type="entry name" value="PLP-dependent transferases"/>
    <property type="match status" value="1"/>
</dbReference>
<keyword evidence="5" id="KW-1185">Reference proteome</keyword>
<protein>
    <submittedName>
        <fullName evidence="4">3-oxo-glucose-6-phosphate:glutamate aminotransferase</fullName>
    </submittedName>
</protein>
<dbReference type="InterPro" id="IPR015424">
    <property type="entry name" value="PyrdxlP-dep_Trfase"/>
</dbReference>
<dbReference type="GO" id="GO:0000271">
    <property type="term" value="P:polysaccharide biosynthetic process"/>
    <property type="evidence" value="ECO:0007669"/>
    <property type="project" value="TreeGrafter"/>
</dbReference>
<organism evidence="4 5">
    <name type="scientific">Mesoterricola silvestris</name>
    <dbReference type="NCBI Taxonomy" id="2927979"/>
    <lineage>
        <taxon>Bacteria</taxon>
        <taxon>Pseudomonadati</taxon>
        <taxon>Acidobacteriota</taxon>
        <taxon>Holophagae</taxon>
        <taxon>Holophagales</taxon>
        <taxon>Holophagaceae</taxon>
        <taxon>Mesoterricola</taxon>
    </lineage>
</organism>
<dbReference type="GO" id="GO:0030170">
    <property type="term" value="F:pyridoxal phosphate binding"/>
    <property type="evidence" value="ECO:0007669"/>
    <property type="project" value="TreeGrafter"/>
</dbReference>
<dbReference type="EMBL" id="AP027080">
    <property type="protein sequence ID" value="BDU73430.1"/>
    <property type="molecule type" value="Genomic_DNA"/>
</dbReference>
<evidence type="ECO:0000256" key="2">
    <source>
        <dbReference type="ARBA" id="ARBA00037999"/>
    </source>
</evidence>
<evidence type="ECO:0000313" key="5">
    <source>
        <dbReference type="Proteomes" id="UP001238179"/>
    </source>
</evidence>
<dbReference type="AlphaFoldDB" id="A0AA48K9U2"/>
<keyword evidence="4" id="KW-0808">Transferase</keyword>
<dbReference type="KEGG" id="msil:METEAL_26040"/>
<dbReference type="Pfam" id="PF01041">
    <property type="entry name" value="DegT_DnrJ_EryC1"/>
    <property type="match status" value="1"/>
</dbReference>
<dbReference type="InterPro" id="IPR015422">
    <property type="entry name" value="PyrdxlP-dep_Trfase_small"/>
</dbReference>
<dbReference type="InterPro" id="IPR015421">
    <property type="entry name" value="PyrdxlP-dep_Trfase_major"/>
</dbReference>
<dbReference type="CDD" id="cd00616">
    <property type="entry name" value="AHBA_syn"/>
    <property type="match status" value="1"/>
</dbReference>
<dbReference type="Proteomes" id="UP001238179">
    <property type="component" value="Chromosome"/>
</dbReference>
<name>A0AA48K9U2_9BACT</name>
<dbReference type="PANTHER" id="PTHR30244">
    <property type="entry name" value="TRANSAMINASE"/>
    <property type="match status" value="1"/>
</dbReference>